<evidence type="ECO:0000313" key="8">
    <source>
        <dbReference type="EMBL" id="KAG2440962.1"/>
    </source>
</evidence>
<comment type="caution">
    <text evidence="8">The sequence shown here is derived from an EMBL/GenBank/DDBJ whole genome shotgun (WGS) entry which is preliminary data.</text>
</comment>
<sequence>MPVQKARLLSKRMFYGGFCFLPLMWGMNVWLFWPDFKAPRGDPIIRKYTKWSAIGFIVATVIFLPWLLLYAIAGQDILSPNVYNALNAAALDLSAYGLGIINP</sequence>
<dbReference type="Proteomes" id="UP000650467">
    <property type="component" value="Unassembled WGS sequence"/>
</dbReference>
<keyword evidence="5 7" id="KW-1133">Transmembrane helix</keyword>
<keyword evidence="6 7" id="KW-0472">Membrane</keyword>
<accession>A0A835T8P0</accession>
<comment type="subcellular location">
    <subcellularLocation>
        <location evidence="1">Membrane</location>
        <topology evidence="1">Multi-pass membrane protein</topology>
    </subcellularLocation>
</comment>
<feature type="transmembrane region" description="Helical" evidence="7">
    <location>
        <begin position="53"/>
        <end position="73"/>
    </location>
</feature>
<evidence type="ECO:0000256" key="7">
    <source>
        <dbReference type="SAM" id="Phobius"/>
    </source>
</evidence>
<dbReference type="GO" id="GO:0007219">
    <property type="term" value="P:Notch signaling pathway"/>
    <property type="evidence" value="ECO:0007669"/>
    <property type="project" value="UniProtKB-KW"/>
</dbReference>
<name>A0A835T8P0_CHLIN</name>
<dbReference type="PANTHER" id="PTHR16318">
    <property type="entry name" value="GAMMA-SECRETASE SUBUNIT PEN-2"/>
    <property type="match status" value="1"/>
</dbReference>
<evidence type="ECO:0000256" key="6">
    <source>
        <dbReference type="ARBA" id="ARBA00023136"/>
    </source>
</evidence>
<dbReference type="AlphaFoldDB" id="A0A835T8P0"/>
<dbReference type="PANTHER" id="PTHR16318:SF0">
    <property type="entry name" value="GAMMA-SECRETASE SUBUNIT PEN-2"/>
    <property type="match status" value="1"/>
</dbReference>
<evidence type="ECO:0000256" key="5">
    <source>
        <dbReference type="ARBA" id="ARBA00022989"/>
    </source>
</evidence>
<organism evidence="8 9">
    <name type="scientific">Chlamydomonas incerta</name>
    <dbReference type="NCBI Taxonomy" id="51695"/>
    <lineage>
        <taxon>Eukaryota</taxon>
        <taxon>Viridiplantae</taxon>
        <taxon>Chlorophyta</taxon>
        <taxon>core chlorophytes</taxon>
        <taxon>Chlorophyceae</taxon>
        <taxon>CS clade</taxon>
        <taxon>Chlamydomonadales</taxon>
        <taxon>Chlamydomonadaceae</taxon>
        <taxon>Chlamydomonas</taxon>
    </lineage>
</organism>
<comment type="similarity">
    <text evidence="2">Belongs to the PEN-2 family.</text>
</comment>
<reference evidence="8" key="1">
    <citation type="journal article" date="2020" name="bioRxiv">
        <title>Comparative genomics of Chlamydomonas.</title>
        <authorList>
            <person name="Craig R.J."/>
            <person name="Hasan A.R."/>
            <person name="Ness R.W."/>
            <person name="Keightley P.D."/>
        </authorList>
    </citation>
    <scope>NUCLEOTIDE SEQUENCE</scope>
    <source>
        <strain evidence="8">SAG 7.73</strain>
    </source>
</reference>
<evidence type="ECO:0000256" key="3">
    <source>
        <dbReference type="ARBA" id="ARBA00022692"/>
    </source>
</evidence>
<evidence type="ECO:0000256" key="2">
    <source>
        <dbReference type="ARBA" id="ARBA00009607"/>
    </source>
</evidence>
<proteinExistence type="inferred from homology"/>
<evidence type="ECO:0008006" key="10">
    <source>
        <dbReference type="Google" id="ProtNLM"/>
    </source>
</evidence>
<evidence type="ECO:0000313" key="9">
    <source>
        <dbReference type="Proteomes" id="UP000650467"/>
    </source>
</evidence>
<dbReference type="GO" id="GO:0070765">
    <property type="term" value="C:gamma-secretase complex"/>
    <property type="evidence" value="ECO:0007669"/>
    <property type="project" value="TreeGrafter"/>
</dbReference>
<keyword evidence="9" id="KW-1185">Reference proteome</keyword>
<dbReference type="InterPro" id="IPR019379">
    <property type="entry name" value="Gamma_Secretase_Asp_P_PEN2"/>
</dbReference>
<keyword evidence="3 7" id="KW-0812">Transmembrane</keyword>
<gene>
    <name evidence="8" type="ORF">HXX76_003815</name>
</gene>
<evidence type="ECO:0000256" key="4">
    <source>
        <dbReference type="ARBA" id="ARBA00022976"/>
    </source>
</evidence>
<dbReference type="EMBL" id="JAEHOC010000006">
    <property type="protein sequence ID" value="KAG2440962.1"/>
    <property type="molecule type" value="Genomic_DNA"/>
</dbReference>
<protein>
    <recommendedName>
        <fullName evidence="10">Gamma-secretase subunit PEN-2</fullName>
    </recommendedName>
</protein>
<evidence type="ECO:0000256" key="1">
    <source>
        <dbReference type="ARBA" id="ARBA00004141"/>
    </source>
</evidence>
<dbReference type="Pfam" id="PF10251">
    <property type="entry name" value="PEN-2"/>
    <property type="match status" value="1"/>
</dbReference>
<dbReference type="OrthoDB" id="524898at2759"/>
<feature type="transmembrane region" description="Helical" evidence="7">
    <location>
        <begin position="12"/>
        <end position="33"/>
    </location>
</feature>
<keyword evidence="4" id="KW-0914">Notch signaling pathway</keyword>